<evidence type="ECO:0000313" key="3">
    <source>
        <dbReference type="Proteomes" id="UP000254937"/>
    </source>
</evidence>
<gene>
    <name evidence="2" type="ORF">M752DRAFT_7087</name>
</gene>
<keyword evidence="1" id="KW-0732">Signal</keyword>
<evidence type="ECO:0000256" key="1">
    <source>
        <dbReference type="SAM" id="SignalP"/>
    </source>
</evidence>
<dbReference type="AlphaFoldDB" id="A0A370Q0A7"/>
<feature type="chain" id="PRO_5017026648" evidence="1">
    <location>
        <begin position="18"/>
        <end position="85"/>
    </location>
</feature>
<keyword evidence="3" id="KW-1185">Reference proteome</keyword>
<protein>
    <submittedName>
        <fullName evidence="2">Uncharacterized protein</fullName>
    </submittedName>
</protein>
<organism evidence="2 3">
    <name type="scientific">Aspergillus phoenicis ATCC 13157</name>
    <dbReference type="NCBI Taxonomy" id="1353007"/>
    <lineage>
        <taxon>Eukaryota</taxon>
        <taxon>Fungi</taxon>
        <taxon>Dikarya</taxon>
        <taxon>Ascomycota</taxon>
        <taxon>Pezizomycotina</taxon>
        <taxon>Eurotiomycetes</taxon>
        <taxon>Eurotiomycetidae</taxon>
        <taxon>Eurotiales</taxon>
        <taxon>Aspergillaceae</taxon>
        <taxon>Aspergillus</taxon>
    </lineage>
</organism>
<evidence type="ECO:0000313" key="2">
    <source>
        <dbReference type="EMBL" id="RDK47872.1"/>
    </source>
</evidence>
<reference evidence="2 3" key="1">
    <citation type="submission" date="2018-07" db="EMBL/GenBank/DDBJ databases">
        <title>Section-level genome sequencing of Aspergillus section Nigri to investigate inter- and intra-species variation.</title>
        <authorList>
            <consortium name="DOE Joint Genome Institute"/>
            <person name="Vesth T.C."/>
            <person name="Nybo J.L."/>
            <person name="Theobald S."/>
            <person name="Frisvad J.C."/>
            <person name="Larsen T.O."/>
            <person name="Nielsen K.F."/>
            <person name="Hoof J.B."/>
            <person name="Brandl J."/>
            <person name="Salamov A."/>
            <person name="Riley R."/>
            <person name="Gladden J.M."/>
            <person name="Phatale P."/>
            <person name="Nielsen M.T."/>
            <person name="Lyhne E.K."/>
            <person name="Kogle M.E."/>
            <person name="Strasser K."/>
            <person name="McDonnell E."/>
            <person name="Barry K."/>
            <person name="Clum A."/>
            <person name="Chen C."/>
            <person name="Nolan M."/>
            <person name="Sandor L."/>
            <person name="Kuo A."/>
            <person name="Lipzen A."/>
            <person name="Hainaut M."/>
            <person name="Drula E."/>
            <person name="Tsang A."/>
            <person name="Magnuson J.K."/>
            <person name="Henrissat B."/>
            <person name="Wiebenga A."/>
            <person name="Simmons B.A."/>
            <person name="Makela M.R."/>
            <person name="De vries R.P."/>
            <person name="Grigoriev I.V."/>
            <person name="Mortensen U.H."/>
            <person name="Baker S.E."/>
            <person name="Andersen M.R."/>
        </authorList>
    </citation>
    <scope>NUCLEOTIDE SEQUENCE [LARGE SCALE GENOMIC DNA]</scope>
    <source>
        <strain evidence="2 3">ATCC 13157</strain>
    </source>
</reference>
<accession>A0A370Q0A7</accession>
<dbReference type="EMBL" id="KZ851844">
    <property type="protein sequence ID" value="RDK47872.1"/>
    <property type="molecule type" value="Genomic_DNA"/>
</dbReference>
<feature type="signal peptide" evidence="1">
    <location>
        <begin position="1"/>
        <end position="17"/>
    </location>
</feature>
<name>A0A370Q0A7_ASPPH</name>
<dbReference type="Proteomes" id="UP000254937">
    <property type="component" value="Unassembled WGS sequence"/>
</dbReference>
<proteinExistence type="predicted"/>
<sequence>MGPFLFFHLFLLAPTAAKSSTVPGNITCSIIPDTVNTRLITVNWRLRNPAAFNGQLIGGGALWKLKWIWPLSSWGLFFHYSTNCH</sequence>